<dbReference type="EMBL" id="LAZR01058748">
    <property type="protein sequence ID" value="KKK69238.1"/>
    <property type="molecule type" value="Genomic_DNA"/>
</dbReference>
<protein>
    <submittedName>
        <fullName evidence="1">Uncharacterized protein</fullName>
    </submittedName>
</protein>
<dbReference type="AlphaFoldDB" id="A0A0F8XJY2"/>
<accession>A0A0F8XJY2</accession>
<sequence>MNDVKVEVYRSHPGVLTVNVKLQRWTSQDFTTLPQNEVLKSKIANTIGLAVSEFLHKSSERGG</sequence>
<organism evidence="1">
    <name type="scientific">marine sediment metagenome</name>
    <dbReference type="NCBI Taxonomy" id="412755"/>
    <lineage>
        <taxon>unclassified sequences</taxon>
        <taxon>metagenomes</taxon>
        <taxon>ecological metagenomes</taxon>
    </lineage>
</organism>
<reference evidence="1" key="1">
    <citation type="journal article" date="2015" name="Nature">
        <title>Complex archaea that bridge the gap between prokaryotes and eukaryotes.</title>
        <authorList>
            <person name="Spang A."/>
            <person name="Saw J.H."/>
            <person name="Jorgensen S.L."/>
            <person name="Zaremba-Niedzwiedzka K."/>
            <person name="Martijn J."/>
            <person name="Lind A.E."/>
            <person name="van Eijk R."/>
            <person name="Schleper C."/>
            <person name="Guy L."/>
            <person name="Ettema T.J."/>
        </authorList>
    </citation>
    <scope>NUCLEOTIDE SEQUENCE</scope>
</reference>
<proteinExistence type="predicted"/>
<name>A0A0F8XJY2_9ZZZZ</name>
<gene>
    <name evidence="1" type="ORF">LCGC14_2936030</name>
</gene>
<comment type="caution">
    <text evidence="1">The sequence shown here is derived from an EMBL/GenBank/DDBJ whole genome shotgun (WGS) entry which is preliminary data.</text>
</comment>
<evidence type="ECO:0000313" key="1">
    <source>
        <dbReference type="EMBL" id="KKK69238.1"/>
    </source>
</evidence>